<dbReference type="RefSeq" id="XP_062725741.1">
    <property type="nucleotide sequence ID" value="XM_062862522.1"/>
</dbReference>
<dbReference type="GeneID" id="87881351"/>
<evidence type="ECO:0000256" key="1">
    <source>
        <dbReference type="SAM" id="MobiDB-lite"/>
    </source>
</evidence>
<name>A0AAJ0M5L3_9PEZI</name>
<proteinExistence type="predicted"/>
<comment type="caution">
    <text evidence="2">The sequence shown here is derived from an EMBL/GenBank/DDBJ whole genome shotgun (WGS) entry which is preliminary data.</text>
</comment>
<sequence length="98" mass="10820">MNSDEIMAEPAGAMNPSSESQQQSKGAAWNTNKFREEYETYKNRLLDQKFSVADYPDPLAPWPPHPKQYPKGTDPELERNLQQLIARVKAGGGAGSAA</sequence>
<reference evidence="2" key="1">
    <citation type="journal article" date="2023" name="Mol. Phylogenet. Evol.">
        <title>Genome-scale phylogeny and comparative genomics of the fungal order Sordariales.</title>
        <authorList>
            <person name="Hensen N."/>
            <person name="Bonometti L."/>
            <person name="Westerberg I."/>
            <person name="Brannstrom I.O."/>
            <person name="Guillou S."/>
            <person name="Cros-Aarteil S."/>
            <person name="Calhoun S."/>
            <person name="Haridas S."/>
            <person name="Kuo A."/>
            <person name="Mondo S."/>
            <person name="Pangilinan J."/>
            <person name="Riley R."/>
            <person name="LaButti K."/>
            <person name="Andreopoulos B."/>
            <person name="Lipzen A."/>
            <person name="Chen C."/>
            <person name="Yan M."/>
            <person name="Daum C."/>
            <person name="Ng V."/>
            <person name="Clum A."/>
            <person name="Steindorff A."/>
            <person name="Ohm R.A."/>
            <person name="Martin F."/>
            <person name="Silar P."/>
            <person name="Natvig D.O."/>
            <person name="Lalanne C."/>
            <person name="Gautier V."/>
            <person name="Ament-Velasquez S.L."/>
            <person name="Kruys A."/>
            <person name="Hutchinson M.I."/>
            <person name="Powell A.J."/>
            <person name="Barry K."/>
            <person name="Miller A.N."/>
            <person name="Grigoriev I.V."/>
            <person name="Debuchy R."/>
            <person name="Gladieux P."/>
            <person name="Hiltunen Thoren M."/>
            <person name="Johannesson H."/>
        </authorList>
    </citation>
    <scope>NUCLEOTIDE SEQUENCE</scope>
    <source>
        <strain evidence="2">CBS 333.67</strain>
    </source>
</reference>
<organism evidence="2 3">
    <name type="scientific">Chaetomium strumarium</name>
    <dbReference type="NCBI Taxonomy" id="1170767"/>
    <lineage>
        <taxon>Eukaryota</taxon>
        <taxon>Fungi</taxon>
        <taxon>Dikarya</taxon>
        <taxon>Ascomycota</taxon>
        <taxon>Pezizomycotina</taxon>
        <taxon>Sordariomycetes</taxon>
        <taxon>Sordariomycetidae</taxon>
        <taxon>Sordariales</taxon>
        <taxon>Chaetomiaceae</taxon>
        <taxon>Chaetomium</taxon>
    </lineage>
</organism>
<feature type="compositionally biased region" description="Polar residues" evidence="1">
    <location>
        <begin position="15"/>
        <end position="31"/>
    </location>
</feature>
<dbReference type="AlphaFoldDB" id="A0AAJ0M5L3"/>
<dbReference type="Proteomes" id="UP001273166">
    <property type="component" value="Unassembled WGS sequence"/>
</dbReference>
<dbReference type="EMBL" id="JAUDZG010000001">
    <property type="protein sequence ID" value="KAK3309961.1"/>
    <property type="molecule type" value="Genomic_DNA"/>
</dbReference>
<accession>A0AAJ0M5L3</accession>
<keyword evidence="3" id="KW-1185">Reference proteome</keyword>
<protein>
    <submittedName>
        <fullName evidence="2">Uncharacterized protein</fullName>
    </submittedName>
</protein>
<gene>
    <name evidence="2" type="ORF">B0T15DRAFT_19678</name>
</gene>
<reference evidence="2" key="2">
    <citation type="submission" date="2023-06" db="EMBL/GenBank/DDBJ databases">
        <authorList>
            <consortium name="Lawrence Berkeley National Laboratory"/>
            <person name="Mondo S.J."/>
            <person name="Hensen N."/>
            <person name="Bonometti L."/>
            <person name="Westerberg I."/>
            <person name="Brannstrom I.O."/>
            <person name="Guillou S."/>
            <person name="Cros-Aarteil S."/>
            <person name="Calhoun S."/>
            <person name="Haridas S."/>
            <person name="Kuo A."/>
            <person name="Pangilinan J."/>
            <person name="Riley R."/>
            <person name="Labutti K."/>
            <person name="Andreopoulos B."/>
            <person name="Lipzen A."/>
            <person name="Chen C."/>
            <person name="Yanf M."/>
            <person name="Daum C."/>
            <person name="Ng V."/>
            <person name="Clum A."/>
            <person name="Steindorff A."/>
            <person name="Ohm R."/>
            <person name="Martin F."/>
            <person name="Silar P."/>
            <person name="Natvig D."/>
            <person name="Lalanne C."/>
            <person name="Gautier V."/>
            <person name="Ament-Velasquez S.L."/>
            <person name="Kruys A."/>
            <person name="Hutchinson M.I."/>
            <person name="Powell A.J."/>
            <person name="Barry K."/>
            <person name="Miller A.N."/>
            <person name="Grigoriev I.V."/>
            <person name="Debuchy R."/>
            <person name="Gladieux P."/>
            <person name="Thoren M.H."/>
            <person name="Johannesson H."/>
        </authorList>
    </citation>
    <scope>NUCLEOTIDE SEQUENCE</scope>
    <source>
        <strain evidence="2">CBS 333.67</strain>
    </source>
</reference>
<feature type="region of interest" description="Disordered" evidence="1">
    <location>
        <begin position="1"/>
        <end position="31"/>
    </location>
</feature>
<evidence type="ECO:0000313" key="3">
    <source>
        <dbReference type="Proteomes" id="UP001273166"/>
    </source>
</evidence>
<evidence type="ECO:0000313" key="2">
    <source>
        <dbReference type="EMBL" id="KAK3309961.1"/>
    </source>
</evidence>